<organism evidence="1 2">
    <name type="scientific">Quillaja saponaria</name>
    <name type="common">Soap bark tree</name>
    <dbReference type="NCBI Taxonomy" id="32244"/>
    <lineage>
        <taxon>Eukaryota</taxon>
        <taxon>Viridiplantae</taxon>
        <taxon>Streptophyta</taxon>
        <taxon>Embryophyta</taxon>
        <taxon>Tracheophyta</taxon>
        <taxon>Spermatophyta</taxon>
        <taxon>Magnoliopsida</taxon>
        <taxon>eudicotyledons</taxon>
        <taxon>Gunneridae</taxon>
        <taxon>Pentapetalae</taxon>
        <taxon>rosids</taxon>
        <taxon>fabids</taxon>
        <taxon>Fabales</taxon>
        <taxon>Quillajaceae</taxon>
        <taxon>Quillaja</taxon>
    </lineage>
</organism>
<dbReference type="InterPro" id="IPR038947">
    <property type="entry name" value="At3g27210-like"/>
</dbReference>
<gene>
    <name evidence="1" type="ORF">O6P43_030586</name>
</gene>
<dbReference type="Proteomes" id="UP001163823">
    <property type="component" value="Chromosome 13"/>
</dbReference>
<dbReference type="KEGG" id="qsa:O6P43_030586"/>
<sequence length="100" mass="11369">MSQFPDIQAIGGKDEIYFDSHVSLESDIEDFYSVHNDTIHSQRNTPIHPSSFAQTPTDVKKQLIELFRESYGDDPVIGNQNLRGSSEAKSTRFFIPSKYT</sequence>
<dbReference type="AlphaFoldDB" id="A0AAD7P829"/>
<evidence type="ECO:0000313" key="2">
    <source>
        <dbReference type="Proteomes" id="UP001163823"/>
    </source>
</evidence>
<protein>
    <submittedName>
        <fullName evidence="1">F-box domain containing protein</fullName>
    </submittedName>
</protein>
<dbReference type="PANTHER" id="PTHR34280:SF15">
    <property type="entry name" value="TRANSCRIPTION FACTOR"/>
    <property type="match status" value="1"/>
</dbReference>
<dbReference type="EMBL" id="JARAOO010000013">
    <property type="protein sequence ID" value="KAJ7945537.1"/>
    <property type="molecule type" value="Genomic_DNA"/>
</dbReference>
<dbReference type="PANTHER" id="PTHR34280">
    <property type="entry name" value="OS01G0920100 PROTEIN"/>
    <property type="match status" value="1"/>
</dbReference>
<comment type="caution">
    <text evidence="1">The sequence shown here is derived from an EMBL/GenBank/DDBJ whole genome shotgun (WGS) entry which is preliminary data.</text>
</comment>
<name>A0AAD7P829_QUISA</name>
<evidence type="ECO:0000313" key="1">
    <source>
        <dbReference type="EMBL" id="KAJ7945537.1"/>
    </source>
</evidence>
<keyword evidence="2" id="KW-1185">Reference proteome</keyword>
<accession>A0AAD7P829</accession>
<reference evidence="1" key="1">
    <citation type="journal article" date="2023" name="Science">
        <title>Elucidation of the pathway for biosynthesis of saponin adjuvants from the soapbark tree.</title>
        <authorList>
            <person name="Reed J."/>
            <person name="Orme A."/>
            <person name="El-Demerdash A."/>
            <person name="Owen C."/>
            <person name="Martin L.B.B."/>
            <person name="Misra R.C."/>
            <person name="Kikuchi S."/>
            <person name="Rejzek M."/>
            <person name="Martin A.C."/>
            <person name="Harkess A."/>
            <person name="Leebens-Mack J."/>
            <person name="Louveau T."/>
            <person name="Stephenson M.J."/>
            <person name="Osbourn A."/>
        </authorList>
    </citation>
    <scope>NUCLEOTIDE SEQUENCE</scope>
    <source>
        <strain evidence="1">S10</strain>
    </source>
</reference>
<proteinExistence type="predicted"/>